<evidence type="ECO:0000256" key="9">
    <source>
        <dbReference type="ARBA" id="ARBA00023136"/>
    </source>
</evidence>
<dbReference type="Gene3D" id="1.10.630.10">
    <property type="entry name" value="Cytochrome P450"/>
    <property type="match status" value="1"/>
</dbReference>
<evidence type="ECO:0000256" key="2">
    <source>
        <dbReference type="ARBA" id="ARBA00004167"/>
    </source>
</evidence>
<dbReference type="PANTHER" id="PTHR24286">
    <property type="entry name" value="CYTOCHROME P450 26"/>
    <property type="match status" value="1"/>
</dbReference>
<gene>
    <name evidence="13" type="ORF">OLC1_LOCUS13206</name>
</gene>
<evidence type="ECO:0000256" key="5">
    <source>
        <dbReference type="ARBA" id="ARBA00022723"/>
    </source>
</evidence>
<protein>
    <submittedName>
        <fullName evidence="13">OLC1v1002872C1</fullName>
    </submittedName>
</protein>
<feature type="binding site" description="axial binding residue" evidence="10">
    <location>
        <position position="428"/>
    </location>
    <ligand>
        <name>heme</name>
        <dbReference type="ChEBI" id="CHEBI:30413"/>
    </ligand>
    <ligandPart>
        <name>Fe</name>
        <dbReference type="ChEBI" id="CHEBI:18248"/>
    </ligandPart>
</feature>
<dbReference type="Pfam" id="PF00067">
    <property type="entry name" value="p450"/>
    <property type="match status" value="1"/>
</dbReference>
<evidence type="ECO:0000256" key="3">
    <source>
        <dbReference type="ARBA" id="ARBA00010617"/>
    </source>
</evidence>
<proteinExistence type="inferred from homology"/>
<dbReference type="GO" id="GO:0016125">
    <property type="term" value="P:sterol metabolic process"/>
    <property type="evidence" value="ECO:0007669"/>
    <property type="project" value="TreeGrafter"/>
</dbReference>
<dbReference type="InterPro" id="IPR001128">
    <property type="entry name" value="Cyt_P450"/>
</dbReference>
<evidence type="ECO:0000256" key="8">
    <source>
        <dbReference type="ARBA" id="ARBA00023004"/>
    </source>
</evidence>
<evidence type="ECO:0000256" key="6">
    <source>
        <dbReference type="ARBA" id="ARBA00022989"/>
    </source>
</evidence>
<dbReference type="GO" id="GO:0020037">
    <property type="term" value="F:heme binding"/>
    <property type="evidence" value="ECO:0007669"/>
    <property type="project" value="InterPro"/>
</dbReference>
<keyword evidence="11" id="KW-0503">Monooxygenase</keyword>
<dbReference type="GO" id="GO:0016020">
    <property type="term" value="C:membrane"/>
    <property type="evidence" value="ECO:0007669"/>
    <property type="project" value="UniProtKB-SubCell"/>
</dbReference>
<evidence type="ECO:0000256" key="10">
    <source>
        <dbReference type="PIRSR" id="PIRSR602403-1"/>
    </source>
</evidence>
<evidence type="ECO:0000256" key="4">
    <source>
        <dbReference type="ARBA" id="ARBA00022692"/>
    </source>
</evidence>
<dbReference type="Proteomes" id="UP001161247">
    <property type="component" value="Chromosome 4"/>
</dbReference>
<evidence type="ECO:0000256" key="12">
    <source>
        <dbReference type="SAM" id="Phobius"/>
    </source>
</evidence>
<keyword evidence="9 12" id="KW-0472">Membrane</keyword>
<dbReference type="InterPro" id="IPR017972">
    <property type="entry name" value="Cyt_P450_CS"/>
</dbReference>
<evidence type="ECO:0000256" key="11">
    <source>
        <dbReference type="RuleBase" id="RU000461"/>
    </source>
</evidence>
<comment type="cofactor">
    <cofactor evidence="1 10">
        <name>heme</name>
        <dbReference type="ChEBI" id="CHEBI:30413"/>
    </cofactor>
</comment>
<accession>A0AAV1D8Z0</accession>
<evidence type="ECO:0000256" key="1">
    <source>
        <dbReference type="ARBA" id="ARBA00001971"/>
    </source>
</evidence>
<dbReference type="InterPro" id="IPR036396">
    <property type="entry name" value="Cyt_P450_sf"/>
</dbReference>
<keyword evidence="8 10" id="KW-0408">Iron</keyword>
<dbReference type="PROSITE" id="PS00086">
    <property type="entry name" value="CYTOCHROME_P450"/>
    <property type="match status" value="1"/>
</dbReference>
<keyword evidence="14" id="KW-1185">Reference proteome</keyword>
<dbReference type="SUPFAM" id="SSF48264">
    <property type="entry name" value="Cytochrome P450"/>
    <property type="match status" value="1"/>
</dbReference>
<evidence type="ECO:0000256" key="7">
    <source>
        <dbReference type="ARBA" id="ARBA00023002"/>
    </source>
</evidence>
<dbReference type="PANTHER" id="PTHR24286:SF366">
    <property type="entry name" value="BETA-AMYRIN 28-OXIDASE"/>
    <property type="match status" value="1"/>
</dbReference>
<keyword evidence="4 12" id="KW-0812">Transmembrane</keyword>
<comment type="similarity">
    <text evidence="3 11">Belongs to the cytochrome P450 family.</text>
</comment>
<dbReference type="PRINTS" id="PR00465">
    <property type="entry name" value="EP450IV"/>
</dbReference>
<dbReference type="FunFam" id="1.10.630.10:FF:000022">
    <property type="entry name" value="Taxadiene 5-alpha hydroxylase"/>
    <property type="match status" value="1"/>
</dbReference>
<keyword evidence="10 11" id="KW-0349">Heme</keyword>
<comment type="subcellular location">
    <subcellularLocation>
        <location evidence="2">Membrane</location>
        <topology evidence="2">Single-pass membrane protein</topology>
    </subcellularLocation>
</comment>
<keyword evidence="7 11" id="KW-0560">Oxidoreductase</keyword>
<organism evidence="13 14">
    <name type="scientific">Oldenlandia corymbosa var. corymbosa</name>
    <dbReference type="NCBI Taxonomy" id="529605"/>
    <lineage>
        <taxon>Eukaryota</taxon>
        <taxon>Viridiplantae</taxon>
        <taxon>Streptophyta</taxon>
        <taxon>Embryophyta</taxon>
        <taxon>Tracheophyta</taxon>
        <taxon>Spermatophyta</taxon>
        <taxon>Magnoliopsida</taxon>
        <taxon>eudicotyledons</taxon>
        <taxon>Gunneridae</taxon>
        <taxon>Pentapetalae</taxon>
        <taxon>asterids</taxon>
        <taxon>lamiids</taxon>
        <taxon>Gentianales</taxon>
        <taxon>Rubiaceae</taxon>
        <taxon>Rubioideae</taxon>
        <taxon>Spermacoceae</taxon>
        <taxon>Hedyotis-Oldenlandia complex</taxon>
        <taxon>Oldenlandia</taxon>
    </lineage>
</organism>
<sequence>MDLSQVILVLVSISIPILMYLFRRKTRNGINKEKIRTLPPGSTGLPFIGESLTYLWKTQRGFQSEFFKERMEKYSSKIFKTGLFSQPIAVLCNAEGNKFLFANEGKLVKLWMSSKLDTVIPVSGKEPVAEHSKRLRSIVLPYFLKGDALRKQAGIMDAVMKQHLEKYWIGKDKVNISEMTKKYTLTLGWNIFLGITDSEEAERVLKGMEEVESAIIGARINLPQFTLNPGIKAGEIMRSEIMEIIRQKKVDVSLNPDTEKDFISNMILGVEENGDFVNDEDIASYLLALLQAAYTSVHPTICMLMKSLAELPHVYQAVLKEQMDVASSKEPGSRLMWEDFRKMKYSWNVICETLRLYSPGAGFKEAITDFTYEGYTIPKGWKIHWAGPATHKDPKYFKNPEKFDPTRFEGDGPTPYTFVPFGGGPRMCPGNEYTRLVTLTFVHHVMINFRWEKLNPNEKISNFPIAMPAQGLPVRLYPRKT</sequence>
<feature type="transmembrane region" description="Helical" evidence="12">
    <location>
        <begin position="6"/>
        <end position="22"/>
    </location>
</feature>
<dbReference type="InterPro" id="IPR002403">
    <property type="entry name" value="Cyt_P450_E_grp-IV"/>
</dbReference>
<name>A0AAV1D8Z0_OLDCO</name>
<evidence type="ECO:0000313" key="14">
    <source>
        <dbReference type="Proteomes" id="UP001161247"/>
    </source>
</evidence>
<dbReference type="AlphaFoldDB" id="A0AAV1D8Z0"/>
<keyword evidence="6 12" id="KW-1133">Transmembrane helix</keyword>
<reference evidence="13" key="1">
    <citation type="submission" date="2023-03" db="EMBL/GenBank/DDBJ databases">
        <authorList>
            <person name="Julca I."/>
        </authorList>
    </citation>
    <scope>NUCLEOTIDE SEQUENCE</scope>
</reference>
<keyword evidence="5 10" id="KW-0479">Metal-binding</keyword>
<dbReference type="GO" id="GO:0005506">
    <property type="term" value="F:iron ion binding"/>
    <property type="evidence" value="ECO:0007669"/>
    <property type="project" value="InterPro"/>
</dbReference>
<evidence type="ECO:0000313" key="13">
    <source>
        <dbReference type="EMBL" id="CAI9104240.1"/>
    </source>
</evidence>
<dbReference type="EMBL" id="OX459121">
    <property type="protein sequence ID" value="CAI9104240.1"/>
    <property type="molecule type" value="Genomic_DNA"/>
</dbReference>
<dbReference type="GO" id="GO:0016712">
    <property type="term" value="F:oxidoreductase activity, acting on paired donors, with incorporation or reduction of molecular oxygen, reduced flavin or flavoprotein as one donor, and incorporation of one atom of oxygen"/>
    <property type="evidence" value="ECO:0007669"/>
    <property type="project" value="UniProtKB-ARBA"/>
</dbReference>